<feature type="region of interest" description="Disordered" evidence="1">
    <location>
        <begin position="16"/>
        <end position="45"/>
    </location>
</feature>
<gene>
    <name evidence="2" type="ORF">ACFSXZ_15295</name>
</gene>
<dbReference type="RefSeq" id="WP_378265649.1">
    <property type="nucleotide sequence ID" value="NZ_JBHUKR010000007.1"/>
</dbReference>
<reference evidence="3" key="1">
    <citation type="journal article" date="2019" name="Int. J. Syst. Evol. Microbiol.">
        <title>The Global Catalogue of Microorganisms (GCM) 10K type strain sequencing project: providing services to taxonomists for standard genome sequencing and annotation.</title>
        <authorList>
            <consortium name="The Broad Institute Genomics Platform"/>
            <consortium name="The Broad Institute Genome Sequencing Center for Infectious Disease"/>
            <person name="Wu L."/>
            <person name="Ma J."/>
        </authorList>
    </citation>
    <scope>NUCLEOTIDE SEQUENCE [LARGE SCALE GENOMIC DNA]</scope>
    <source>
        <strain evidence="3">CGMCC 4.7645</strain>
    </source>
</reference>
<protein>
    <submittedName>
        <fullName evidence="2">Uncharacterized protein</fullName>
    </submittedName>
</protein>
<organism evidence="2 3">
    <name type="scientific">Amycolatopsis pigmentata</name>
    <dbReference type="NCBI Taxonomy" id="450801"/>
    <lineage>
        <taxon>Bacteria</taxon>
        <taxon>Bacillati</taxon>
        <taxon>Actinomycetota</taxon>
        <taxon>Actinomycetes</taxon>
        <taxon>Pseudonocardiales</taxon>
        <taxon>Pseudonocardiaceae</taxon>
        <taxon>Amycolatopsis</taxon>
    </lineage>
</organism>
<evidence type="ECO:0000256" key="1">
    <source>
        <dbReference type="SAM" id="MobiDB-lite"/>
    </source>
</evidence>
<keyword evidence="3" id="KW-1185">Reference proteome</keyword>
<evidence type="ECO:0000313" key="3">
    <source>
        <dbReference type="Proteomes" id="UP001597417"/>
    </source>
</evidence>
<name>A0ABW5FRP3_9PSEU</name>
<dbReference type="Proteomes" id="UP001597417">
    <property type="component" value="Unassembled WGS sequence"/>
</dbReference>
<feature type="compositionally biased region" description="Basic and acidic residues" evidence="1">
    <location>
        <begin position="34"/>
        <end position="45"/>
    </location>
</feature>
<comment type="caution">
    <text evidence="2">The sequence shown here is derived from an EMBL/GenBank/DDBJ whole genome shotgun (WGS) entry which is preliminary data.</text>
</comment>
<accession>A0ABW5FRP3</accession>
<evidence type="ECO:0000313" key="2">
    <source>
        <dbReference type="EMBL" id="MFD2417690.1"/>
    </source>
</evidence>
<proteinExistence type="predicted"/>
<sequence>MTEPIDTEAMAEAARLLDDQTQQMMPIPVWLSDTESRENTTEPTR</sequence>
<dbReference type="EMBL" id="JBHUKR010000007">
    <property type="protein sequence ID" value="MFD2417690.1"/>
    <property type="molecule type" value="Genomic_DNA"/>
</dbReference>